<sequence>MDSALAELRRLAARAENRRTETGIPRVAMVKGEIPEHQLAAVYEPMINLILQGGKTLTIGGQAYRYDPAHYFVMSIDVPATGTVHPDRDGQPYLAVALTLDPDVLADLLDELPTPAPGTHTERGFCICPMTPDLLDAWLRLLRLMEHPGDIPALAPVYEREILYRVLQGPQGWMLREIALPDSMLSRIRRTIAWLRAHHDRSVQVETLADLAAMSPATFHRHFKAITAMSPIQFQKQLRLLRARQLLMTGARTASDVAYRVGYESPSQFSRDYARLFGASPLRDAQRLREELRA</sequence>
<dbReference type="SUPFAM" id="SSF46689">
    <property type="entry name" value="Homeodomain-like"/>
    <property type="match status" value="2"/>
</dbReference>
<evidence type="ECO:0000256" key="2">
    <source>
        <dbReference type="ARBA" id="ARBA00023163"/>
    </source>
</evidence>
<gene>
    <name evidence="4" type="ORF">ISP17_07140</name>
</gene>
<evidence type="ECO:0000256" key="1">
    <source>
        <dbReference type="ARBA" id="ARBA00023015"/>
    </source>
</evidence>
<keyword evidence="5" id="KW-1185">Reference proteome</keyword>
<feature type="domain" description="HTH araC/xylS-type" evidence="3">
    <location>
        <begin position="189"/>
        <end position="287"/>
    </location>
</feature>
<dbReference type="Proteomes" id="UP001620460">
    <property type="component" value="Unassembled WGS sequence"/>
</dbReference>
<evidence type="ECO:0000313" key="4">
    <source>
        <dbReference type="EMBL" id="MFK2903732.1"/>
    </source>
</evidence>
<dbReference type="PROSITE" id="PS01124">
    <property type="entry name" value="HTH_ARAC_FAMILY_2"/>
    <property type="match status" value="1"/>
</dbReference>
<name>A0ABW8JRJ9_9GAMM</name>
<keyword evidence="1" id="KW-0805">Transcription regulation</keyword>
<organism evidence="4 5">
    <name type="scientific">Dyella ginsengisoli</name>
    <dbReference type="NCBI Taxonomy" id="363848"/>
    <lineage>
        <taxon>Bacteria</taxon>
        <taxon>Pseudomonadati</taxon>
        <taxon>Pseudomonadota</taxon>
        <taxon>Gammaproteobacteria</taxon>
        <taxon>Lysobacterales</taxon>
        <taxon>Rhodanobacteraceae</taxon>
        <taxon>Dyella</taxon>
    </lineage>
</organism>
<protein>
    <submittedName>
        <fullName evidence="4">AraC family transcriptional regulator</fullName>
    </submittedName>
</protein>
<dbReference type="PANTHER" id="PTHR43436">
    <property type="entry name" value="ARAC-FAMILY TRANSCRIPTIONAL REGULATOR"/>
    <property type="match status" value="1"/>
</dbReference>
<dbReference type="EMBL" id="JADIKM010000002">
    <property type="protein sequence ID" value="MFK2903732.1"/>
    <property type="molecule type" value="Genomic_DNA"/>
</dbReference>
<dbReference type="Pfam" id="PF12833">
    <property type="entry name" value="HTH_18"/>
    <property type="match status" value="1"/>
</dbReference>
<accession>A0ABW8JRJ9</accession>
<dbReference type="PANTHER" id="PTHR43436:SF1">
    <property type="entry name" value="TRANSCRIPTIONAL REGULATORY PROTEIN"/>
    <property type="match status" value="1"/>
</dbReference>
<comment type="caution">
    <text evidence="4">The sequence shown here is derived from an EMBL/GenBank/DDBJ whole genome shotgun (WGS) entry which is preliminary data.</text>
</comment>
<dbReference type="SMART" id="SM00342">
    <property type="entry name" value="HTH_ARAC"/>
    <property type="match status" value="1"/>
</dbReference>
<dbReference type="InterPro" id="IPR018060">
    <property type="entry name" value="HTH_AraC"/>
</dbReference>
<dbReference type="Gene3D" id="1.10.10.60">
    <property type="entry name" value="Homeodomain-like"/>
    <property type="match status" value="2"/>
</dbReference>
<evidence type="ECO:0000313" key="5">
    <source>
        <dbReference type="Proteomes" id="UP001620460"/>
    </source>
</evidence>
<dbReference type="InterPro" id="IPR009594">
    <property type="entry name" value="Tscrpt_reg_HTH_AraC_N"/>
</dbReference>
<keyword evidence="2" id="KW-0804">Transcription</keyword>
<dbReference type="RefSeq" id="WP_404631551.1">
    <property type="nucleotide sequence ID" value="NZ_JADIKM010000002.1"/>
</dbReference>
<evidence type="ECO:0000259" key="3">
    <source>
        <dbReference type="PROSITE" id="PS01124"/>
    </source>
</evidence>
<dbReference type="InterPro" id="IPR009057">
    <property type="entry name" value="Homeodomain-like_sf"/>
</dbReference>
<reference evidence="4 5" key="1">
    <citation type="submission" date="2020-10" db="EMBL/GenBank/DDBJ databases">
        <title>Phylogeny of dyella-like bacteria.</title>
        <authorList>
            <person name="Fu J."/>
        </authorList>
    </citation>
    <scope>NUCLEOTIDE SEQUENCE [LARGE SCALE GENOMIC DNA]</scope>
    <source>
        <strain evidence="4 5">Gsoil3046</strain>
    </source>
</reference>
<dbReference type="Pfam" id="PF06719">
    <property type="entry name" value="AraC_N"/>
    <property type="match status" value="1"/>
</dbReference>
<proteinExistence type="predicted"/>